<feature type="compositionally biased region" description="Polar residues" evidence="1">
    <location>
        <begin position="883"/>
        <end position="900"/>
    </location>
</feature>
<evidence type="ECO:0000259" key="2">
    <source>
        <dbReference type="Pfam" id="PF17667"/>
    </source>
</evidence>
<organism evidence="3 4">
    <name type="scientific">Daedalea quercina L-15889</name>
    <dbReference type="NCBI Taxonomy" id="1314783"/>
    <lineage>
        <taxon>Eukaryota</taxon>
        <taxon>Fungi</taxon>
        <taxon>Dikarya</taxon>
        <taxon>Basidiomycota</taxon>
        <taxon>Agaricomycotina</taxon>
        <taxon>Agaricomycetes</taxon>
        <taxon>Polyporales</taxon>
        <taxon>Fomitopsis</taxon>
    </lineage>
</organism>
<evidence type="ECO:0000256" key="1">
    <source>
        <dbReference type="SAM" id="MobiDB-lite"/>
    </source>
</evidence>
<keyword evidence="4" id="KW-1185">Reference proteome</keyword>
<dbReference type="Pfam" id="PF17667">
    <property type="entry name" value="Pkinase_fungal"/>
    <property type="match status" value="1"/>
</dbReference>
<feature type="region of interest" description="Disordered" evidence="1">
    <location>
        <begin position="326"/>
        <end position="401"/>
    </location>
</feature>
<feature type="compositionally biased region" description="Low complexity" evidence="1">
    <location>
        <begin position="133"/>
        <end position="149"/>
    </location>
</feature>
<dbReference type="InterPro" id="IPR040976">
    <property type="entry name" value="Pkinase_fungal"/>
</dbReference>
<dbReference type="Proteomes" id="UP000076727">
    <property type="component" value="Unassembled WGS sequence"/>
</dbReference>
<dbReference type="SUPFAM" id="SSF56112">
    <property type="entry name" value="Protein kinase-like (PK-like)"/>
    <property type="match status" value="1"/>
</dbReference>
<name>A0A165LLC1_9APHY</name>
<dbReference type="AlphaFoldDB" id="A0A165LLC1"/>
<sequence length="1017" mass="112948">MSPLARAFPDYDSSEEGSQPPSPIPEFGHGSPTSSHFSGIDYFSDDLVDIGGPDPSQYASSDGFLSEVEVGPDASRASHSASPSTHLDNDSSAPLVPALDASVVPEPSVQEAVHADRPASTNARPSTPPDQQSHASTAPASSTPVASKASSRHPHSVLSFGGAELTPQLRREYADEMETKTAQVSLETFMREFVPGPDVPPVLAAEAFNPANFQHTEDRIRDELCKVANSVFGQIPAETNTEKLVAKDTYIWPDPTDKNNFEQNTRPDVMVYPVNDDARRAYTLSSTALKKKKEAERKRCAEKEARIAWSWARLFIEAKTNYSDTPFHVPQRLKRTPGQEAEPPQTASSSSLEPDGSAEVTDPLTASASFSSATPGMLTSAQSTAPQTPSATGAAEPNPQALPSFLRTHTAAGKHTMGQMVQYVSKILQRQFLAYVFTIFTCRDVAWLLRWDRAGLIVSEPFSRVEEPQHFHTFLYRFACMNDVQRGRDPTVVPASSAEVKLMRSVDRFDSTWHKIQYTATLTAGWPIYKVLVPEEDTISTAELKQGEKATRAVPEGTSSRKREFLVGKPHFMTGSPTGGGTRGYFAYDIAEHRLVFFKECWRLDAPTYHPEGEVYLRLHSKNVPYIATPVAAGDVCDATDGMHCTRAQEFLPGVPPKLIQYRIILKEIGKPLEEYETSLGLVSAMYCCIYAHEKAWTEGEVLHRDISRGNLLMYPVLDEHGQLVWLGMVVDWGLCKYKDELGLPHVQKTRSGTWQFMSAVLLAYPGVFTHEVWHDLESFIHVLHWFCLRFHKTDYSEDKERLLEHVRMVYDRSYLSANGISTGGQAKLRLMKRGDLPFDLIEGSAGQSGPGLYRLLTDLARLYKEHYKWLEPRLSAVRRTGAHSNSQTHNEPQNQSIWSNLSLFPPPRNVGSEVAPTVSEAPAQPVLENHTKVLNAFEIFRHGEWLLDKKTEDQFAHSNTLMDQQARLKRSSEESISLDERSGKRVRSPTGSMSVSAAPQLGSIREKFDGKIGASS</sequence>
<feature type="compositionally biased region" description="Polar residues" evidence="1">
    <location>
        <begin position="364"/>
        <end position="391"/>
    </location>
</feature>
<protein>
    <recommendedName>
        <fullName evidence="2">Fungal-type protein kinase domain-containing protein</fullName>
    </recommendedName>
</protein>
<dbReference type="OrthoDB" id="2791154at2759"/>
<reference evidence="3 4" key="1">
    <citation type="journal article" date="2016" name="Mol. Biol. Evol.">
        <title>Comparative Genomics of Early-Diverging Mushroom-Forming Fungi Provides Insights into the Origins of Lignocellulose Decay Capabilities.</title>
        <authorList>
            <person name="Nagy L.G."/>
            <person name="Riley R."/>
            <person name="Tritt A."/>
            <person name="Adam C."/>
            <person name="Daum C."/>
            <person name="Floudas D."/>
            <person name="Sun H."/>
            <person name="Yadav J.S."/>
            <person name="Pangilinan J."/>
            <person name="Larsson K.H."/>
            <person name="Matsuura K."/>
            <person name="Barry K."/>
            <person name="Labutti K."/>
            <person name="Kuo R."/>
            <person name="Ohm R.A."/>
            <person name="Bhattacharya S.S."/>
            <person name="Shirouzu T."/>
            <person name="Yoshinaga Y."/>
            <person name="Martin F.M."/>
            <person name="Grigoriev I.V."/>
            <person name="Hibbett D.S."/>
        </authorList>
    </citation>
    <scope>NUCLEOTIDE SEQUENCE [LARGE SCALE GENOMIC DNA]</scope>
    <source>
        <strain evidence="3 4">L-15889</strain>
    </source>
</reference>
<feature type="region of interest" description="Disordered" evidence="1">
    <location>
        <begin position="965"/>
        <end position="1017"/>
    </location>
</feature>
<dbReference type="InterPro" id="IPR011009">
    <property type="entry name" value="Kinase-like_dom_sf"/>
</dbReference>
<feature type="domain" description="Fungal-type protein kinase" evidence="2">
    <location>
        <begin position="412"/>
        <end position="788"/>
    </location>
</feature>
<proteinExistence type="predicted"/>
<dbReference type="EMBL" id="KV429124">
    <property type="protein sequence ID" value="KZT64569.1"/>
    <property type="molecule type" value="Genomic_DNA"/>
</dbReference>
<feature type="region of interest" description="Disordered" evidence="1">
    <location>
        <begin position="881"/>
        <end position="900"/>
    </location>
</feature>
<accession>A0A165LLC1</accession>
<feature type="region of interest" description="Disordered" evidence="1">
    <location>
        <begin position="1"/>
        <end position="163"/>
    </location>
</feature>
<dbReference type="PANTHER" id="PTHR38248:SF2">
    <property type="entry name" value="FUNK1 11"/>
    <property type="match status" value="1"/>
</dbReference>
<gene>
    <name evidence="3" type="ORF">DAEQUDRAFT_769561</name>
</gene>
<evidence type="ECO:0000313" key="4">
    <source>
        <dbReference type="Proteomes" id="UP000076727"/>
    </source>
</evidence>
<feature type="compositionally biased region" description="Polar residues" evidence="1">
    <location>
        <begin position="77"/>
        <end position="92"/>
    </location>
</feature>
<feature type="compositionally biased region" description="Polar residues" evidence="1">
    <location>
        <begin position="119"/>
        <end position="132"/>
    </location>
</feature>
<dbReference type="STRING" id="1314783.A0A165LLC1"/>
<dbReference type="PANTHER" id="PTHR38248">
    <property type="entry name" value="FUNK1 6"/>
    <property type="match status" value="1"/>
</dbReference>
<evidence type="ECO:0000313" key="3">
    <source>
        <dbReference type="EMBL" id="KZT64569.1"/>
    </source>
</evidence>
<feature type="compositionally biased region" description="Basic and acidic residues" evidence="1">
    <location>
        <begin position="971"/>
        <end position="984"/>
    </location>
</feature>